<evidence type="ECO:0000313" key="2">
    <source>
        <dbReference type="EMBL" id="MBD8060939.1"/>
    </source>
</evidence>
<feature type="domain" description="VOC" evidence="1">
    <location>
        <begin position="3"/>
        <end position="135"/>
    </location>
</feature>
<comment type="caution">
    <text evidence="2">The sequence shown here is derived from an EMBL/GenBank/DDBJ whole genome shotgun (WGS) entry which is preliminary data.</text>
</comment>
<reference evidence="2 3" key="1">
    <citation type="submission" date="2020-08" db="EMBL/GenBank/DDBJ databases">
        <title>A Genomic Blueprint of the Chicken Gut Microbiome.</title>
        <authorList>
            <person name="Gilroy R."/>
            <person name="Ravi A."/>
            <person name="Getino M."/>
            <person name="Pursley I."/>
            <person name="Horton D.L."/>
            <person name="Alikhan N.-F."/>
            <person name="Baker D."/>
            <person name="Gharbi K."/>
            <person name="Hall N."/>
            <person name="Watson M."/>
            <person name="Adriaenssens E.M."/>
            <person name="Foster-Nyarko E."/>
            <person name="Jarju S."/>
            <person name="Secka A."/>
            <person name="Antonio M."/>
            <person name="Oren A."/>
            <person name="Chaudhuri R."/>
            <person name="La Ragione R.M."/>
            <person name="Hildebrand F."/>
            <person name="Pallen M.J."/>
        </authorList>
    </citation>
    <scope>NUCLEOTIDE SEQUENCE [LARGE SCALE GENOMIC DNA]</scope>
    <source>
        <strain evidence="2 3">Sa1BUA1</strain>
    </source>
</reference>
<sequence length="140" mass="15285">MDRMIFVNLPVRDLAATRRFYTGLGFAVEETYSDEHCLCVVVSPTIFVMALDHSRFADFVTTPIADPRATTQLISCLSMETREEADAFVAAALAHGGARHTYPVQPTEMAGPEGEEMYGAAVTDPDGHIWEVLYMAPAAA</sequence>
<dbReference type="InterPro" id="IPR037523">
    <property type="entry name" value="VOC_core"/>
</dbReference>
<accession>A0ABR8YY97</accession>
<dbReference type="SUPFAM" id="SSF54593">
    <property type="entry name" value="Glyoxalase/Bleomycin resistance protein/Dihydroxybiphenyl dioxygenase"/>
    <property type="match status" value="1"/>
</dbReference>
<dbReference type="PROSITE" id="PS51819">
    <property type="entry name" value="VOC"/>
    <property type="match status" value="1"/>
</dbReference>
<dbReference type="Gene3D" id="3.10.180.10">
    <property type="entry name" value="2,3-Dihydroxybiphenyl 1,2-Dioxygenase, domain 1"/>
    <property type="match status" value="1"/>
</dbReference>
<proteinExistence type="predicted"/>
<evidence type="ECO:0000259" key="1">
    <source>
        <dbReference type="PROSITE" id="PS51819"/>
    </source>
</evidence>
<dbReference type="PANTHER" id="PTHR36503">
    <property type="entry name" value="BLR2520 PROTEIN"/>
    <property type="match status" value="1"/>
</dbReference>
<gene>
    <name evidence="2" type="ORF">H9624_01220</name>
</gene>
<dbReference type="EMBL" id="JACSPO010000001">
    <property type="protein sequence ID" value="MBD8060939.1"/>
    <property type="molecule type" value="Genomic_DNA"/>
</dbReference>
<dbReference type="Proteomes" id="UP000661894">
    <property type="component" value="Unassembled WGS sequence"/>
</dbReference>
<dbReference type="PANTHER" id="PTHR36503:SF2">
    <property type="entry name" value="BLR2408 PROTEIN"/>
    <property type="match status" value="1"/>
</dbReference>
<name>A0ABR8YY97_9MICO</name>
<dbReference type="Pfam" id="PF22677">
    <property type="entry name" value="Ble-like_N"/>
    <property type="match status" value="1"/>
</dbReference>
<evidence type="ECO:0000313" key="3">
    <source>
        <dbReference type="Proteomes" id="UP000661894"/>
    </source>
</evidence>
<dbReference type="RefSeq" id="WP_251838086.1">
    <property type="nucleotide sequence ID" value="NZ_JACSPO010000001.1"/>
</dbReference>
<keyword evidence="3" id="KW-1185">Reference proteome</keyword>
<protein>
    <submittedName>
        <fullName evidence="2">Glyoxalase</fullName>
    </submittedName>
</protein>
<organism evidence="2 3">
    <name type="scientific">Oceanitalea stevensii</name>
    <dbReference type="NCBI Taxonomy" id="2763072"/>
    <lineage>
        <taxon>Bacteria</taxon>
        <taxon>Bacillati</taxon>
        <taxon>Actinomycetota</taxon>
        <taxon>Actinomycetes</taxon>
        <taxon>Micrococcales</taxon>
        <taxon>Bogoriellaceae</taxon>
        <taxon>Georgenia</taxon>
    </lineage>
</organism>
<dbReference type="InterPro" id="IPR029068">
    <property type="entry name" value="Glyas_Bleomycin-R_OHBP_Dase"/>
</dbReference>
<dbReference type="InterPro" id="IPR053863">
    <property type="entry name" value="Glyoxy/Ble-like_N"/>
</dbReference>